<dbReference type="Pfam" id="PF04149">
    <property type="entry name" value="DUF397"/>
    <property type="match status" value="1"/>
</dbReference>
<feature type="domain" description="DUF397" evidence="1">
    <location>
        <begin position="12"/>
        <end position="64"/>
    </location>
</feature>
<dbReference type="RefSeq" id="WP_233730188.1">
    <property type="nucleotide sequence ID" value="NZ_JAJVCN010000003.1"/>
</dbReference>
<dbReference type="InterPro" id="IPR007278">
    <property type="entry name" value="DUF397"/>
</dbReference>
<reference evidence="2 3" key="1">
    <citation type="submission" date="2021-12" db="EMBL/GenBank/DDBJ databases">
        <title>Genome sequence of Kibdelosporangium philippinense ATCC 49844.</title>
        <authorList>
            <person name="Fedorov E.A."/>
            <person name="Omeragic M."/>
            <person name="Shalygina K.F."/>
            <person name="Maclea K.S."/>
        </authorList>
    </citation>
    <scope>NUCLEOTIDE SEQUENCE [LARGE SCALE GENOMIC DNA]</scope>
    <source>
        <strain evidence="2 3">ATCC 49844</strain>
    </source>
</reference>
<accession>A0ABS8ZMB9</accession>
<organism evidence="2 3">
    <name type="scientific">Kibdelosporangium philippinense</name>
    <dbReference type="NCBI Taxonomy" id="211113"/>
    <lineage>
        <taxon>Bacteria</taxon>
        <taxon>Bacillati</taxon>
        <taxon>Actinomycetota</taxon>
        <taxon>Actinomycetes</taxon>
        <taxon>Pseudonocardiales</taxon>
        <taxon>Pseudonocardiaceae</taxon>
        <taxon>Kibdelosporangium</taxon>
    </lineage>
</organism>
<evidence type="ECO:0000313" key="3">
    <source>
        <dbReference type="Proteomes" id="UP001521150"/>
    </source>
</evidence>
<proteinExistence type="predicted"/>
<dbReference type="EMBL" id="JAJVCN010000003">
    <property type="protein sequence ID" value="MCE7008717.1"/>
    <property type="molecule type" value="Genomic_DNA"/>
</dbReference>
<evidence type="ECO:0000313" key="2">
    <source>
        <dbReference type="EMBL" id="MCE7008717.1"/>
    </source>
</evidence>
<gene>
    <name evidence="2" type="ORF">LWC34_38790</name>
</gene>
<dbReference type="Proteomes" id="UP001521150">
    <property type="component" value="Unassembled WGS sequence"/>
</dbReference>
<evidence type="ECO:0000259" key="1">
    <source>
        <dbReference type="Pfam" id="PF04149"/>
    </source>
</evidence>
<comment type="caution">
    <text evidence="2">The sequence shown here is derived from an EMBL/GenBank/DDBJ whole genome shotgun (WGS) entry which is preliminary data.</text>
</comment>
<protein>
    <submittedName>
        <fullName evidence="2">DUF397 domain-containing protein</fullName>
    </submittedName>
</protein>
<name>A0ABS8ZMB9_9PSEU</name>
<sequence>MSHLSVVPDDVEWRKAKASVGQGGCVELAALPGGEVAVRNSKRLEQGVITYSRTDMVLFVAAAKAGEFDDLIA</sequence>
<keyword evidence="3" id="KW-1185">Reference proteome</keyword>